<evidence type="ECO:0000313" key="2">
    <source>
        <dbReference type="Proteomes" id="UP000199205"/>
    </source>
</evidence>
<sequence>MTPSHLKEPVPADIDLIIEAITSQWGDRCDDFEPSCACCRVWRAFDHLLGERDRCAAIADRYGKFDPDTTYGLGYQTTALNIGAPIRKGGI</sequence>
<dbReference type="RefSeq" id="WP_141694077.1">
    <property type="nucleotide sequence ID" value="NZ_FMAF01000006.1"/>
</dbReference>
<dbReference type="Proteomes" id="UP000199205">
    <property type="component" value="Unassembled WGS sequence"/>
</dbReference>
<gene>
    <name evidence="1" type="ORF">GA0061101_106122</name>
</gene>
<protein>
    <submittedName>
        <fullName evidence="1">Uncharacterized protein</fullName>
    </submittedName>
</protein>
<name>A0A1C3VS64_9HYPH</name>
<dbReference type="OrthoDB" id="10010187at2"/>
<evidence type="ECO:0000313" key="1">
    <source>
        <dbReference type="EMBL" id="SCB30539.1"/>
    </source>
</evidence>
<dbReference type="AlphaFoldDB" id="A0A1C3VS64"/>
<organism evidence="1 2">
    <name type="scientific">Rhizobium lusitanum</name>
    <dbReference type="NCBI Taxonomy" id="293958"/>
    <lineage>
        <taxon>Bacteria</taxon>
        <taxon>Pseudomonadati</taxon>
        <taxon>Pseudomonadota</taxon>
        <taxon>Alphaproteobacteria</taxon>
        <taxon>Hyphomicrobiales</taxon>
        <taxon>Rhizobiaceae</taxon>
        <taxon>Rhizobium/Agrobacterium group</taxon>
        <taxon>Rhizobium</taxon>
    </lineage>
</organism>
<dbReference type="EMBL" id="FMAF01000006">
    <property type="protein sequence ID" value="SCB30539.1"/>
    <property type="molecule type" value="Genomic_DNA"/>
</dbReference>
<proteinExistence type="predicted"/>
<reference evidence="1 2" key="1">
    <citation type="submission" date="2016-08" db="EMBL/GenBank/DDBJ databases">
        <authorList>
            <person name="Seilhamer J.J."/>
        </authorList>
    </citation>
    <scope>NUCLEOTIDE SEQUENCE [LARGE SCALE GENOMIC DNA]</scope>
    <source>
        <strain evidence="1 2">P1-7</strain>
    </source>
</reference>
<accession>A0A1C3VS64</accession>